<dbReference type="AlphaFoldDB" id="A0A8T0AJJ2"/>
<evidence type="ECO:0000259" key="4">
    <source>
        <dbReference type="SMART" id="SM00199"/>
    </source>
</evidence>
<feature type="signal peptide" evidence="3">
    <location>
        <begin position="1"/>
        <end position="20"/>
    </location>
</feature>
<accession>A0A8T0AJJ2</accession>
<keyword evidence="6" id="KW-1185">Reference proteome</keyword>
<dbReference type="SUPFAM" id="SSF54117">
    <property type="entry name" value="Interleukin 8-like chemokines"/>
    <property type="match status" value="2"/>
</dbReference>
<evidence type="ECO:0000313" key="5">
    <source>
        <dbReference type="EMBL" id="KAF7691791.1"/>
    </source>
</evidence>
<dbReference type="PANTHER" id="PTHR12015">
    <property type="entry name" value="SMALL INDUCIBLE CYTOKINE A"/>
    <property type="match status" value="1"/>
</dbReference>
<dbReference type="GO" id="GO:0006955">
    <property type="term" value="P:immune response"/>
    <property type="evidence" value="ECO:0007669"/>
    <property type="project" value="InterPro"/>
</dbReference>
<dbReference type="GO" id="GO:0008009">
    <property type="term" value="F:chemokine activity"/>
    <property type="evidence" value="ECO:0007669"/>
    <property type="project" value="InterPro"/>
</dbReference>
<dbReference type="OrthoDB" id="8934837at2759"/>
<dbReference type="InterPro" id="IPR036048">
    <property type="entry name" value="Interleukin_8-like_sf"/>
</dbReference>
<evidence type="ECO:0000313" key="6">
    <source>
        <dbReference type="Proteomes" id="UP000606274"/>
    </source>
</evidence>
<evidence type="ECO:0000256" key="2">
    <source>
        <dbReference type="SAM" id="MobiDB-lite"/>
    </source>
</evidence>
<keyword evidence="3" id="KW-0732">Signal</keyword>
<dbReference type="EMBL" id="JABFDY010000021">
    <property type="protein sequence ID" value="KAF7691791.1"/>
    <property type="molecule type" value="Genomic_DNA"/>
</dbReference>
<sequence>MKTALLFLFAVLFTATSCSSRTNPCVCLKTLNVNLPPSRVKSYYLQEEGLCHITAVVITTMKGLTVCADPKKHWVIKAMKLVDGRKMAYTTTARPMSTASERTVNTQENSSSSCCLKKKKSVKNHHKKKIVDCKVQSGDLCPFEAIIIRTHKGRQLCLDPQEEWVLKNVVMNGTNTCDVTLTTKNTRNEKRAGKRRVGKKRNVEQEKGSLD</sequence>
<comment type="caution">
    <text evidence="5">The sequence shown here is derived from an EMBL/GenBank/DDBJ whole genome shotgun (WGS) entry which is preliminary data.</text>
</comment>
<feature type="region of interest" description="Disordered" evidence="2">
    <location>
        <begin position="187"/>
        <end position="211"/>
    </location>
</feature>
<feature type="domain" description="Chemokine interleukin-8-like" evidence="4">
    <location>
        <begin position="22"/>
        <end position="82"/>
    </location>
</feature>
<feature type="domain" description="Chemokine interleukin-8-like" evidence="4">
    <location>
        <begin position="111"/>
        <end position="169"/>
    </location>
</feature>
<dbReference type="GO" id="GO:0005615">
    <property type="term" value="C:extracellular space"/>
    <property type="evidence" value="ECO:0007669"/>
    <property type="project" value="UniProtKB-KW"/>
</dbReference>
<organism evidence="5 6">
    <name type="scientific">Silurus meridionalis</name>
    <name type="common">Southern catfish</name>
    <name type="synonym">Silurus soldatovi meridionalis</name>
    <dbReference type="NCBI Taxonomy" id="175797"/>
    <lineage>
        <taxon>Eukaryota</taxon>
        <taxon>Metazoa</taxon>
        <taxon>Chordata</taxon>
        <taxon>Craniata</taxon>
        <taxon>Vertebrata</taxon>
        <taxon>Euteleostomi</taxon>
        <taxon>Actinopterygii</taxon>
        <taxon>Neopterygii</taxon>
        <taxon>Teleostei</taxon>
        <taxon>Ostariophysi</taxon>
        <taxon>Siluriformes</taxon>
        <taxon>Siluridae</taxon>
        <taxon>Silurus</taxon>
    </lineage>
</organism>
<dbReference type="InterPro" id="IPR001811">
    <property type="entry name" value="Chemokine_IL8-like_dom"/>
</dbReference>
<name>A0A8T0AJJ2_SILME</name>
<dbReference type="Proteomes" id="UP000606274">
    <property type="component" value="Unassembled WGS sequence"/>
</dbReference>
<dbReference type="Pfam" id="PF00048">
    <property type="entry name" value="IL8"/>
    <property type="match status" value="2"/>
</dbReference>
<reference evidence="5" key="1">
    <citation type="submission" date="2020-08" db="EMBL/GenBank/DDBJ databases">
        <title>Chromosome-level assembly of Southern catfish (Silurus meridionalis) provides insights into visual adaptation to the nocturnal and benthic lifestyles.</title>
        <authorList>
            <person name="Zhang Y."/>
            <person name="Wang D."/>
            <person name="Peng Z."/>
        </authorList>
    </citation>
    <scope>NUCLEOTIDE SEQUENCE</scope>
    <source>
        <strain evidence="5">SWU-2019-XX</strain>
        <tissue evidence="5">Muscle</tissue>
    </source>
</reference>
<evidence type="ECO:0000256" key="1">
    <source>
        <dbReference type="ARBA" id="ARBA00022514"/>
    </source>
</evidence>
<dbReference type="PROSITE" id="PS51257">
    <property type="entry name" value="PROKAR_LIPOPROTEIN"/>
    <property type="match status" value="1"/>
</dbReference>
<proteinExistence type="predicted"/>
<dbReference type="InterPro" id="IPR039809">
    <property type="entry name" value="Chemokine_b/g/d"/>
</dbReference>
<protein>
    <recommendedName>
        <fullName evidence="4">Chemokine interleukin-8-like domain-containing protein</fullName>
    </recommendedName>
</protein>
<gene>
    <name evidence="5" type="ORF">HF521_010758</name>
</gene>
<dbReference type="Gene3D" id="2.40.50.40">
    <property type="match status" value="2"/>
</dbReference>
<dbReference type="SMART" id="SM00199">
    <property type="entry name" value="SCY"/>
    <property type="match status" value="2"/>
</dbReference>
<dbReference type="CDD" id="cd00169">
    <property type="entry name" value="Chemokine"/>
    <property type="match status" value="1"/>
</dbReference>
<feature type="chain" id="PRO_5035833915" description="Chemokine interleukin-8-like domain-containing protein" evidence="3">
    <location>
        <begin position="21"/>
        <end position="211"/>
    </location>
</feature>
<keyword evidence="1" id="KW-0202">Cytokine</keyword>
<feature type="compositionally biased region" description="Basic and acidic residues" evidence="2">
    <location>
        <begin position="201"/>
        <end position="211"/>
    </location>
</feature>
<evidence type="ECO:0000256" key="3">
    <source>
        <dbReference type="SAM" id="SignalP"/>
    </source>
</evidence>
<dbReference type="PANTHER" id="PTHR12015:SF177">
    <property type="entry name" value="CHEMOKINE INTERLEUKIN-8-LIKE DOMAIN-CONTAINING PROTEIN"/>
    <property type="match status" value="1"/>
</dbReference>